<dbReference type="STRING" id="443218.AS9A_2224"/>
<dbReference type="PRINTS" id="PR00111">
    <property type="entry name" value="ABHYDROLASE"/>
</dbReference>
<reference evidence="2 3" key="1">
    <citation type="journal article" date="2011" name="J. Bacteriol.">
        <title>Complete genome sequence of Amycolicicoccus subflavus DQS3-9A1T, an actinomycete isolated from crude oil-polluted soil.</title>
        <authorList>
            <person name="Cai M."/>
            <person name="Chen W.M."/>
            <person name="Nie Y."/>
            <person name="Chi C.Q."/>
            <person name="Wang Y.N."/>
            <person name="Tang Y.Q."/>
            <person name="Li G.Y."/>
            <person name="Wu X.L."/>
        </authorList>
    </citation>
    <scope>NUCLEOTIDE SEQUENCE [LARGE SCALE GENOMIC DNA]</scope>
    <source>
        <strain evidence="3">DSM 45089 / DQS3-9A1</strain>
    </source>
</reference>
<proteinExistence type="predicted"/>
<sequence length="270" mass="28804">MTTLTYTRCGEGDPLVLIHGTGGRLGVWDPIAPALANHFDVIAIDLPGCGGTPALSNPSIQSLTDSVAEFIAELGVDAHIAGNSIGGSIALELGRRGLARSVTAFSPAGFWSFPGDVWFQAAMRSLHALGAALRPGLPALLRAVPTRSLLFGLVIGRPGQLDPRVALDDAEAVLDTVGFSTLMTSLRGYRQHPQYVADRIPVTIAWGSRDRLLIYRPQSRRAQRQLPHAQHVVLDKCGHIPFNDDPARCAAPILNQLVSSETSSPLAKKD</sequence>
<keyword evidence="3" id="KW-1185">Reference proteome</keyword>
<dbReference type="GO" id="GO:0016020">
    <property type="term" value="C:membrane"/>
    <property type="evidence" value="ECO:0007669"/>
    <property type="project" value="TreeGrafter"/>
</dbReference>
<dbReference type="Gene3D" id="3.40.50.1820">
    <property type="entry name" value="alpha/beta hydrolase"/>
    <property type="match status" value="1"/>
</dbReference>
<accession>F6EQI8</accession>
<gene>
    <name evidence="2" type="ordered locus">AS9A_2224</name>
</gene>
<dbReference type="PANTHER" id="PTHR43798">
    <property type="entry name" value="MONOACYLGLYCEROL LIPASE"/>
    <property type="match status" value="1"/>
</dbReference>
<organism evidence="2 3">
    <name type="scientific">Hoyosella subflava (strain DSM 45089 / JCM 17490 / NBRC 109087 / DQS3-9A1)</name>
    <name type="common">Amycolicicoccus subflavus</name>
    <dbReference type="NCBI Taxonomy" id="443218"/>
    <lineage>
        <taxon>Bacteria</taxon>
        <taxon>Bacillati</taxon>
        <taxon>Actinomycetota</taxon>
        <taxon>Actinomycetes</taxon>
        <taxon>Mycobacteriales</taxon>
        <taxon>Hoyosellaceae</taxon>
        <taxon>Hoyosella</taxon>
    </lineage>
</organism>
<dbReference type="GO" id="GO:0046464">
    <property type="term" value="P:acylglycerol catabolic process"/>
    <property type="evidence" value="ECO:0007669"/>
    <property type="project" value="TreeGrafter"/>
</dbReference>
<dbReference type="HOGENOM" id="CLU_020336_13_7_11"/>
<dbReference type="KEGG" id="asd:AS9A_2224"/>
<feature type="domain" description="AB hydrolase-1" evidence="1">
    <location>
        <begin position="15"/>
        <end position="251"/>
    </location>
</feature>
<dbReference type="AlphaFoldDB" id="F6EQI8"/>
<evidence type="ECO:0000313" key="3">
    <source>
        <dbReference type="Proteomes" id="UP000009235"/>
    </source>
</evidence>
<name>F6EQI8_HOYSD</name>
<evidence type="ECO:0000313" key="2">
    <source>
        <dbReference type="EMBL" id="AEF40673.1"/>
    </source>
</evidence>
<dbReference type="OrthoDB" id="27092at2"/>
<dbReference type="GO" id="GO:0047372">
    <property type="term" value="F:monoacylglycerol lipase activity"/>
    <property type="evidence" value="ECO:0007669"/>
    <property type="project" value="TreeGrafter"/>
</dbReference>
<evidence type="ECO:0000259" key="1">
    <source>
        <dbReference type="Pfam" id="PF12697"/>
    </source>
</evidence>
<dbReference type="PANTHER" id="PTHR43798:SF5">
    <property type="entry name" value="MONOACYLGLYCEROL LIPASE ABHD6"/>
    <property type="match status" value="1"/>
</dbReference>
<dbReference type="SUPFAM" id="SSF53474">
    <property type="entry name" value="alpha/beta-Hydrolases"/>
    <property type="match status" value="1"/>
</dbReference>
<dbReference type="InterPro" id="IPR050266">
    <property type="entry name" value="AB_hydrolase_sf"/>
</dbReference>
<dbReference type="Pfam" id="PF12697">
    <property type="entry name" value="Abhydrolase_6"/>
    <property type="match status" value="1"/>
</dbReference>
<dbReference type="InterPro" id="IPR000073">
    <property type="entry name" value="AB_hydrolase_1"/>
</dbReference>
<dbReference type="InterPro" id="IPR029058">
    <property type="entry name" value="AB_hydrolase_fold"/>
</dbReference>
<dbReference type="Proteomes" id="UP000009235">
    <property type="component" value="Chromosome"/>
</dbReference>
<dbReference type="EMBL" id="CP002786">
    <property type="protein sequence ID" value="AEF40673.1"/>
    <property type="molecule type" value="Genomic_DNA"/>
</dbReference>
<dbReference type="eggNOG" id="COG2267">
    <property type="taxonomic scope" value="Bacteria"/>
</dbReference>
<keyword evidence="2" id="KW-0378">Hydrolase</keyword>
<protein>
    <submittedName>
        <fullName evidence="2">Putative hydrolase</fullName>
    </submittedName>
</protein>
<dbReference type="RefSeq" id="WP_013807022.1">
    <property type="nucleotide sequence ID" value="NC_015564.1"/>
</dbReference>